<reference evidence="5" key="1">
    <citation type="submission" date="2021-02" db="EMBL/GenBank/DDBJ databases">
        <authorList>
            <person name="Nowell W R."/>
        </authorList>
    </citation>
    <scope>NUCLEOTIDE SEQUENCE</scope>
</reference>
<comment type="caution">
    <text evidence="5">The sequence shown here is derived from an EMBL/GenBank/DDBJ whole genome shotgun (WGS) entry which is preliminary data.</text>
</comment>
<evidence type="ECO:0000313" key="5">
    <source>
        <dbReference type="EMBL" id="CAF1284228.1"/>
    </source>
</evidence>
<evidence type="ECO:0000259" key="3">
    <source>
        <dbReference type="Pfam" id="PF11380"/>
    </source>
</evidence>
<feature type="domain" description="Stealth protein CR3 conserved region 3" evidence="4">
    <location>
        <begin position="246"/>
        <end position="293"/>
    </location>
</feature>
<dbReference type="EMBL" id="CAJNOU010003078">
    <property type="protein sequence ID" value="CAF1369446.1"/>
    <property type="molecule type" value="Genomic_DNA"/>
</dbReference>
<dbReference type="GO" id="GO:0016772">
    <property type="term" value="F:transferase activity, transferring phosphorus-containing groups"/>
    <property type="evidence" value="ECO:0007669"/>
    <property type="project" value="InterPro"/>
</dbReference>
<evidence type="ECO:0000256" key="1">
    <source>
        <dbReference type="ARBA" id="ARBA00007583"/>
    </source>
</evidence>
<proteinExistence type="inferred from homology"/>
<dbReference type="Proteomes" id="UP000663854">
    <property type="component" value="Unassembled WGS sequence"/>
</dbReference>
<dbReference type="PANTHER" id="PTHR24045:SF0">
    <property type="entry name" value="N-ACETYLGLUCOSAMINE-1-PHOSPHOTRANSFERASE SUBUNITS ALPHA_BETA"/>
    <property type="match status" value="1"/>
</dbReference>
<evidence type="ECO:0000259" key="4">
    <source>
        <dbReference type="Pfam" id="PF17102"/>
    </source>
</evidence>
<name>A0A815CHR8_9BILA</name>
<sequence length="386" mass="45555">MLFDNNCKILLITVLSIIVILQNTTNWLLRPGSSSSSSLMRYDNFLFDIVYTYVNGSNEEYKREKEYWFSIYQPLLGSDRLQKRHSISSSLSKDNNELCFSLRSIEKFMPSFHGHIYVVTDQIPNWLNISKSQSQLRVISTKDIIDHRYLPTFNSHAIEANLHKIPHLKEFYLYFNDDYILGRAVSIKDFFVDRRCPVIYGDDRLTSNTNIALNIHKKAMLNTNFLLDNLVPSTNLNASDRHFLPHAPHPIRKSIAKEVWLSKFTNIHRAQSSHRFRDMNDVHPIYFVSRYLIEQSNVCVEQRRMKSACRSDGEDFCNQVLKNNFTEAKQFFDELRRRSQMPKFLSINDRTSANYTNQGRIHKEFQRFLKERFPKKSKFESKDCTM</sequence>
<dbReference type="Pfam" id="PF17102">
    <property type="entry name" value="Stealth_CR3"/>
    <property type="match status" value="1"/>
</dbReference>
<dbReference type="EMBL" id="CAJNOH010002281">
    <property type="protein sequence ID" value="CAF1284228.1"/>
    <property type="molecule type" value="Genomic_DNA"/>
</dbReference>
<evidence type="ECO:0000256" key="2">
    <source>
        <dbReference type="ARBA" id="ARBA00022679"/>
    </source>
</evidence>
<dbReference type="InterPro" id="IPR021520">
    <property type="entry name" value="Stealth_CR2"/>
</dbReference>
<dbReference type="Proteomes" id="UP000663889">
    <property type="component" value="Unassembled WGS sequence"/>
</dbReference>
<comment type="similarity">
    <text evidence="1">Belongs to the stealth family.</text>
</comment>
<accession>A0A815CHR8</accession>
<dbReference type="GO" id="GO:0005794">
    <property type="term" value="C:Golgi apparatus"/>
    <property type="evidence" value="ECO:0007669"/>
    <property type="project" value="TreeGrafter"/>
</dbReference>
<dbReference type="AlphaFoldDB" id="A0A815CHR8"/>
<gene>
    <name evidence="5" type="ORF">PYM288_LOCUS29045</name>
    <name evidence="6" type="ORF">SEV965_LOCUS29811</name>
</gene>
<keyword evidence="2" id="KW-0808">Transferase</keyword>
<dbReference type="PANTHER" id="PTHR24045">
    <property type="match status" value="1"/>
</dbReference>
<dbReference type="InterPro" id="IPR031357">
    <property type="entry name" value="Stealth_CR3"/>
</dbReference>
<dbReference type="Pfam" id="PF11380">
    <property type="entry name" value="Stealth_CR2"/>
    <property type="match status" value="1"/>
</dbReference>
<evidence type="ECO:0000313" key="7">
    <source>
        <dbReference type="Proteomes" id="UP000663854"/>
    </source>
</evidence>
<evidence type="ECO:0000313" key="6">
    <source>
        <dbReference type="EMBL" id="CAF1369446.1"/>
    </source>
</evidence>
<organism evidence="5 7">
    <name type="scientific">Rotaria sordida</name>
    <dbReference type="NCBI Taxonomy" id="392033"/>
    <lineage>
        <taxon>Eukaryota</taxon>
        <taxon>Metazoa</taxon>
        <taxon>Spiralia</taxon>
        <taxon>Gnathifera</taxon>
        <taxon>Rotifera</taxon>
        <taxon>Eurotatoria</taxon>
        <taxon>Bdelloidea</taxon>
        <taxon>Philodinida</taxon>
        <taxon>Philodinidae</taxon>
        <taxon>Rotaria</taxon>
    </lineage>
</organism>
<dbReference type="InterPro" id="IPR047141">
    <property type="entry name" value="Stealth"/>
</dbReference>
<feature type="domain" description="Stealth protein CR2 conserved region 2" evidence="3">
    <location>
        <begin position="93"/>
        <end position="194"/>
    </location>
</feature>
<protein>
    <submittedName>
        <fullName evidence="5">Uncharacterized protein</fullName>
    </submittedName>
</protein>